<dbReference type="EMBL" id="UHDS01000001">
    <property type="protein sequence ID" value="SUM56033.1"/>
    <property type="molecule type" value="Genomic_DNA"/>
</dbReference>
<reference evidence="1 2" key="1">
    <citation type="submission" date="2018-06" db="EMBL/GenBank/DDBJ databases">
        <authorList>
            <consortium name="Pathogen Informatics"/>
            <person name="Doyle S."/>
        </authorList>
    </citation>
    <scope>NUCLEOTIDE SEQUENCE [LARGE SCALE GENOMIC DNA]</scope>
    <source>
        <strain evidence="1 2">NCTC13834</strain>
    </source>
</reference>
<dbReference type="AlphaFoldDB" id="A0A380GQK4"/>
<dbReference type="Proteomes" id="UP000254412">
    <property type="component" value="Unassembled WGS sequence"/>
</dbReference>
<evidence type="ECO:0000313" key="2">
    <source>
        <dbReference type="Proteomes" id="UP000254412"/>
    </source>
</evidence>
<gene>
    <name evidence="1" type="ORF">NCTC13834_02410</name>
</gene>
<protein>
    <submittedName>
        <fullName evidence="1">GgnB-like taichoic acid biosynthesis enzyme</fullName>
    </submittedName>
</protein>
<name>A0A380GQK4_9STAP</name>
<accession>A0A380GQK4</accession>
<sequence length="613" mass="72514">MESFFKVDKGDLLFQNIKDIDDIKFEFIDKIGIFSQRINLNFYYSIEGIKLNLIKSFQNGIISDLKICIHIHSLNKINEIITDVNSLYNIHVYSEEKYLYILVKQKEILYTCELNNEKLNILSDYDLKFYLSRIVENTDFASSKHFITNEKYIKIRDVTSIIESNPIINQQWKIQAFIKDDNKNTATSFINLNSFFEKNKDILMKKSITFNQKRNVFIYRKIFNLEIIPLKGLKIIGSFCEIEFEQDMSDYNLYFAIRSRQANVFNYEEYSSFKIHNKKVTVDFKIIEKFYVKSEDNIDILVGSSFENAKFITVEKKIIQELGSFEINSYLDGKFYVNGRNALSMYLKQVIKKKNNALPKVAVLGTCFSRNALNTKKYFNPEYKMYLECVFTQFHSRLDSINSKSAPMELIDQYRDHNEFPHIYRDMAKTFFEDLAASNAQVLVVDLYADALLKPLVLNNGSEITYNYLIKENNALAGYVKEWDQYRFITEEGMLEKWSESLHEFMDKVTKIIPESNIILNRGRLSEKFYENGELKEFGTIQLIKRNNYFWEKLDNIFVSNYPNAQIIDLTENNLYSCKNHPFGFSFSHYESEYYKAYFNELIKKLFLIKDKL</sequence>
<evidence type="ECO:0000313" key="1">
    <source>
        <dbReference type="EMBL" id="SUM56033.1"/>
    </source>
</evidence>
<proteinExistence type="predicted"/>
<organism evidence="1 2">
    <name type="scientific">Staphylococcus nepalensis</name>
    <dbReference type="NCBI Taxonomy" id="214473"/>
    <lineage>
        <taxon>Bacteria</taxon>
        <taxon>Bacillati</taxon>
        <taxon>Bacillota</taxon>
        <taxon>Bacilli</taxon>
        <taxon>Bacillales</taxon>
        <taxon>Staphylococcaceae</taxon>
        <taxon>Staphylococcus</taxon>
    </lineage>
</organism>
<dbReference type="RefSeq" id="WP_115359584.1">
    <property type="nucleotide sequence ID" value="NZ_BMCF01000005.1"/>
</dbReference>
<dbReference type="Pfam" id="PF19786">
    <property type="entry name" value="DUF6270"/>
    <property type="match status" value="1"/>
</dbReference>
<dbReference type="InterPro" id="IPR046237">
    <property type="entry name" value="DUF6270"/>
</dbReference>